<dbReference type="Proteomes" id="UP000264445">
    <property type="component" value="Unassembled WGS sequence"/>
</dbReference>
<organism evidence="1 2">
    <name type="scientific">Caldanaerobacter subterraneus</name>
    <dbReference type="NCBI Taxonomy" id="911092"/>
    <lineage>
        <taxon>Bacteria</taxon>
        <taxon>Bacillati</taxon>
        <taxon>Bacillota</taxon>
        <taxon>Clostridia</taxon>
        <taxon>Thermoanaerobacterales</taxon>
        <taxon>Thermoanaerobacteraceae</taxon>
        <taxon>Caldanaerobacter</taxon>
    </lineage>
</organism>
<sequence>MAGPLLEEQLIKPKHDWKDLTSKIVKKLKPKYEPVGVFLVPSVHKERYEKFFEDIPRPNGRLTYCQAVETVRGSTNYSGLPEPPDALRLKAEDFMCAAGAANLGLYDLPEPIKNGERDFLLRRFYSLETSRITREKIPRLEPGSISEVIVFKLPKAPVEPQVVLMFGVPAQILALEGPYLMKKGGRLNIDLLGTCGVCSEMTVSPLVNRKMNFSLLCGGARAHAFHDPTEMGAGIPAEEFPDLVENLLNRQNIPIRQTLPENLR</sequence>
<dbReference type="Pfam" id="PF02596">
    <property type="entry name" value="DUF169"/>
    <property type="match status" value="1"/>
</dbReference>
<dbReference type="PANTHER" id="PTHR37954:SF3">
    <property type="entry name" value="DUF169 DOMAIN-CONTAINING PROTEIN"/>
    <property type="match status" value="1"/>
</dbReference>
<name>A0A101E4Z2_9THEO</name>
<dbReference type="RefSeq" id="WP_278429467.1">
    <property type="nucleotide sequence ID" value="NZ_DOLB01000152.1"/>
</dbReference>
<dbReference type="InterPro" id="IPR003748">
    <property type="entry name" value="DUF169"/>
</dbReference>
<proteinExistence type="predicted"/>
<dbReference type="EMBL" id="DOLB01000152">
    <property type="protein sequence ID" value="HBT50136.1"/>
    <property type="molecule type" value="Genomic_DNA"/>
</dbReference>
<evidence type="ECO:0000313" key="1">
    <source>
        <dbReference type="EMBL" id="HBT50136.1"/>
    </source>
</evidence>
<dbReference type="PANTHER" id="PTHR37954">
    <property type="entry name" value="BLL4979 PROTEIN"/>
    <property type="match status" value="1"/>
</dbReference>
<dbReference type="AlphaFoldDB" id="A0A101E4Z2"/>
<reference evidence="1 2" key="1">
    <citation type="journal article" date="2018" name="Nat. Biotechnol.">
        <title>A standardized bacterial taxonomy based on genome phylogeny substantially revises the tree of life.</title>
        <authorList>
            <person name="Parks D.H."/>
            <person name="Chuvochina M."/>
            <person name="Waite D.W."/>
            <person name="Rinke C."/>
            <person name="Skarshewski A."/>
            <person name="Chaumeil P.A."/>
            <person name="Hugenholtz P."/>
        </authorList>
    </citation>
    <scope>NUCLEOTIDE SEQUENCE [LARGE SCALE GENOMIC DNA]</scope>
    <source>
        <strain evidence="1">UBA12544</strain>
    </source>
</reference>
<protein>
    <recommendedName>
        <fullName evidence="3">DUF169 domain-containing protein</fullName>
    </recommendedName>
</protein>
<accession>A0A101E4Z2</accession>
<evidence type="ECO:0008006" key="3">
    <source>
        <dbReference type="Google" id="ProtNLM"/>
    </source>
</evidence>
<gene>
    <name evidence="1" type="ORF">DEA61_10220</name>
</gene>
<comment type="caution">
    <text evidence="1">The sequence shown here is derived from an EMBL/GenBank/DDBJ whole genome shotgun (WGS) entry which is preliminary data.</text>
</comment>
<evidence type="ECO:0000313" key="2">
    <source>
        <dbReference type="Proteomes" id="UP000264445"/>
    </source>
</evidence>